<reference evidence="10 11" key="1">
    <citation type="submission" date="2024-06" db="EMBL/GenBank/DDBJ databases">
        <title>Complete genome of Phlyctema vagabunda strain 19-DSS-EL-015.</title>
        <authorList>
            <person name="Fiorenzani C."/>
        </authorList>
    </citation>
    <scope>NUCLEOTIDE SEQUENCE [LARGE SCALE GENOMIC DNA]</scope>
    <source>
        <strain evidence="10 11">19-DSS-EL-015</strain>
    </source>
</reference>
<dbReference type="PANTHER" id="PTHR24305">
    <property type="entry name" value="CYTOCHROME P450"/>
    <property type="match status" value="1"/>
</dbReference>
<dbReference type="PRINTS" id="PR00463">
    <property type="entry name" value="EP450I"/>
</dbReference>
<keyword evidence="11" id="KW-1185">Reference proteome</keyword>
<keyword evidence="7 8" id="KW-0503">Monooxygenase</keyword>
<proteinExistence type="inferred from homology"/>
<dbReference type="InterPro" id="IPR050121">
    <property type="entry name" value="Cytochrome_P450_monoxygenase"/>
</dbReference>
<comment type="caution">
    <text evidence="10">The sequence shown here is derived from an EMBL/GenBank/DDBJ whole genome shotgun (WGS) entry which is preliminary data.</text>
</comment>
<keyword evidence="3 8" id="KW-0349">Heme</keyword>
<dbReference type="Proteomes" id="UP001629113">
    <property type="component" value="Unassembled WGS sequence"/>
</dbReference>
<dbReference type="PROSITE" id="PS00086">
    <property type="entry name" value="CYTOCHROME_P450"/>
    <property type="match status" value="1"/>
</dbReference>
<dbReference type="Pfam" id="PF00067">
    <property type="entry name" value="p450"/>
    <property type="match status" value="1"/>
</dbReference>
<evidence type="ECO:0000256" key="2">
    <source>
        <dbReference type="ARBA" id="ARBA00010617"/>
    </source>
</evidence>
<comment type="cofactor">
    <cofactor evidence="1">
        <name>heme</name>
        <dbReference type="ChEBI" id="CHEBI:30413"/>
    </cofactor>
</comment>
<sequence>MDPTSPLMQDMVVRAHETFTLAVCLWNTTLDPKLLYHRYTALKTYEAYPRVHSPHWDRILRTAVGLWDLSASKVSEVVAGLLPPMFVYVPFLFLSVPIVAYVVYQLYFHPLATYPGPLWAKLSGTRKAYHAWRGDLHYDMWECHQKYGPYVRYSPTYLIFNTTQACKDIYGHNKNMQKSASYLAMVHNTPSTFTLRNKKEHAWKKRILSQKFSDSAIRSYEPEMLKLVDRLCDALCPKSSERRESATPDAESPWSEPFNMSAWCDNLFFDLMTTTIFGENFDLLRSRWYRHIPEALSRSNKRVSVIVQWPLIIWRRLDKILFKDSVHGRKEFLRFVHNLVTDRMTRGPRKDVFSGLLNASDPTTGNKLSRDEIVAESILMIVAGSDTSSTLLASMFFYMAKNPTKKARLVKEVRTCFATKEEVRLGAKLSSCRYLQACISECLRMAPPVASAPIREVMVGGATVDGHHLPEGTDIGTGIYSIQHNEEYFPRPFDFLPERWLEEENPFGVNVSDALVPFSVGPRACLGKALAIAEGSFATAYVCWTLDLDLVESMKDIGGGRKNGRHGRHRPDEYQLYDHITSARNGPWIRFRRRDS</sequence>
<keyword evidence="9" id="KW-0472">Membrane</keyword>
<organism evidence="10 11">
    <name type="scientific">Phlyctema vagabunda</name>
    <dbReference type="NCBI Taxonomy" id="108571"/>
    <lineage>
        <taxon>Eukaryota</taxon>
        <taxon>Fungi</taxon>
        <taxon>Dikarya</taxon>
        <taxon>Ascomycota</taxon>
        <taxon>Pezizomycotina</taxon>
        <taxon>Leotiomycetes</taxon>
        <taxon>Helotiales</taxon>
        <taxon>Dermateaceae</taxon>
        <taxon>Phlyctema</taxon>
    </lineage>
</organism>
<dbReference type="Gene3D" id="1.10.630.10">
    <property type="entry name" value="Cytochrome P450"/>
    <property type="match status" value="1"/>
</dbReference>
<evidence type="ECO:0000313" key="11">
    <source>
        <dbReference type="Proteomes" id="UP001629113"/>
    </source>
</evidence>
<evidence type="ECO:0000313" key="10">
    <source>
        <dbReference type="EMBL" id="KAL3426494.1"/>
    </source>
</evidence>
<comment type="similarity">
    <text evidence="2 8">Belongs to the cytochrome P450 family.</text>
</comment>
<accession>A0ABR4PT08</accession>
<name>A0ABR4PT08_9HELO</name>
<evidence type="ECO:0000256" key="4">
    <source>
        <dbReference type="ARBA" id="ARBA00022723"/>
    </source>
</evidence>
<evidence type="ECO:0000256" key="9">
    <source>
        <dbReference type="SAM" id="Phobius"/>
    </source>
</evidence>
<dbReference type="InterPro" id="IPR017972">
    <property type="entry name" value="Cyt_P450_CS"/>
</dbReference>
<dbReference type="SUPFAM" id="SSF48264">
    <property type="entry name" value="Cytochrome P450"/>
    <property type="match status" value="1"/>
</dbReference>
<gene>
    <name evidence="10" type="ORF">PVAG01_00003</name>
</gene>
<keyword evidence="4 8" id="KW-0479">Metal-binding</keyword>
<keyword evidence="6 8" id="KW-0408">Iron</keyword>
<dbReference type="InterPro" id="IPR002401">
    <property type="entry name" value="Cyt_P450_E_grp-I"/>
</dbReference>
<keyword evidence="5 8" id="KW-0560">Oxidoreductase</keyword>
<evidence type="ECO:0000256" key="6">
    <source>
        <dbReference type="ARBA" id="ARBA00023004"/>
    </source>
</evidence>
<evidence type="ECO:0000256" key="8">
    <source>
        <dbReference type="RuleBase" id="RU000461"/>
    </source>
</evidence>
<dbReference type="CDD" id="cd11061">
    <property type="entry name" value="CYP67-like"/>
    <property type="match status" value="1"/>
</dbReference>
<dbReference type="InterPro" id="IPR036396">
    <property type="entry name" value="Cyt_P450_sf"/>
</dbReference>
<evidence type="ECO:0000256" key="1">
    <source>
        <dbReference type="ARBA" id="ARBA00001971"/>
    </source>
</evidence>
<keyword evidence="9" id="KW-1133">Transmembrane helix</keyword>
<dbReference type="InterPro" id="IPR001128">
    <property type="entry name" value="Cyt_P450"/>
</dbReference>
<protein>
    <submittedName>
        <fullName evidence="10">Cytochrome p450</fullName>
    </submittedName>
</protein>
<dbReference type="PRINTS" id="PR00385">
    <property type="entry name" value="P450"/>
</dbReference>
<evidence type="ECO:0000256" key="3">
    <source>
        <dbReference type="ARBA" id="ARBA00022617"/>
    </source>
</evidence>
<keyword evidence="9" id="KW-0812">Transmembrane</keyword>
<feature type="transmembrane region" description="Helical" evidence="9">
    <location>
        <begin position="85"/>
        <end position="104"/>
    </location>
</feature>
<evidence type="ECO:0000256" key="5">
    <source>
        <dbReference type="ARBA" id="ARBA00023002"/>
    </source>
</evidence>
<evidence type="ECO:0000256" key="7">
    <source>
        <dbReference type="ARBA" id="ARBA00023033"/>
    </source>
</evidence>
<dbReference type="PANTHER" id="PTHR24305:SF237">
    <property type="entry name" value="CYTOCHROME P450 MONOOXYGENASE ATNE-RELATED"/>
    <property type="match status" value="1"/>
</dbReference>
<dbReference type="EMBL" id="JBFCZG010000001">
    <property type="protein sequence ID" value="KAL3426494.1"/>
    <property type="molecule type" value="Genomic_DNA"/>
</dbReference>